<dbReference type="PANTHER" id="PTHR43794:SF11">
    <property type="entry name" value="AMIDOHYDROLASE-RELATED DOMAIN-CONTAINING PROTEIN"/>
    <property type="match status" value="1"/>
</dbReference>
<dbReference type="SUPFAM" id="SSF51338">
    <property type="entry name" value="Composite domain of metallo-dependent hydrolases"/>
    <property type="match status" value="2"/>
</dbReference>
<keyword evidence="5" id="KW-1185">Reference proteome</keyword>
<keyword evidence="2" id="KW-0378">Hydrolase</keyword>
<dbReference type="EMBL" id="JABFDB010000019">
    <property type="protein sequence ID" value="NYZ22556.1"/>
    <property type="molecule type" value="Genomic_DNA"/>
</dbReference>
<name>A0ABX2TE02_9PROT</name>
<organism evidence="4 5">
    <name type="scientific">Azospirillum oleiclasticum</name>
    <dbReference type="NCBI Taxonomy" id="2735135"/>
    <lineage>
        <taxon>Bacteria</taxon>
        <taxon>Pseudomonadati</taxon>
        <taxon>Pseudomonadota</taxon>
        <taxon>Alphaproteobacteria</taxon>
        <taxon>Rhodospirillales</taxon>
        <taxon>Azospirillaceae</taxon>
        <taxon>Azospirillum</taxon>
    </lineage>
</organism>
<sequence length="500" mass="54607">MAWTLTGAIALLGPEARASDGPVDIVIEGGRIAAIRPAGSAEPVGTVIDGRKRLVAAGLVNGHHHSHEHYHKGRYDRVPLELWMNNVRPLDPIPVTARQVYLRTLVGAIEALRSGATTIVDDLNVSPVLHRDHVEAAFQAYRDAGIRALVGITLFDKPFFRAMPFVEEEFEPELLAELDGKPRTPVAEVKDFARELARDFHPARSRVGYIVAPSAPQRCTDDFLLEMRAFADEFDLPLMTHVQETRLQAVSGPLFYGCTMLEHLDKLGILKPKTTVIHAVWVTPHEIERLAASGATVQHNPNSNLKLGSGLAPLRALLEGGVNVSLGTDGCGSIETVHMLKTVSSTALVHKLRGDDYERWIGAEEAWRAGTMGGATALGFGDSLGAVEEGRIADLTVWRLDRIPFTPLNDPLRQLVYNETGAGLDTVFVDGEPVMRDGRLTRIDEEALLAEIAEEHAALAPLIARSEVQVGRLSAAYGRIWERCRALDLDPATYPAKLAF</sequence>
<evidence type="ECO:0000256" key="1">
    <source>
        <dbReference type="ARBA" id="ARBA00006745"/>
    </source>
</evidence>
<accession>A0ABX2TE02</accession>
<evidence type="ECO:0000259" key="3">
    <source>
        <dbReference type="Pfam" id="PF01979"/>
    </source>
</evidence>
<comment type="similarity">
    <text evidence="1">Belongs to the metallo-dependent hydrolases superfamily. ATZ/TRZ family.</text>
</comment>
<protein>
    <submittedName>
        <fullName evidence="4">Amidohydrolase family protein</fullName>
    </submittedName>
</protein>
<dbReference type="InterPro" id="IPR032466">
    <property type="entry name" value="Metal_Hydrolase"/>
</dbReference>
<dbReference type="Proteomes" id="UP000584642">
    <property type="component" value="Unassembled WGS sequence"/>
</dbReference>
<reference evidence="4 5" key="1">
    <citation type="submission" date="2020-05" db="EMBL/GenBank/DDBJ databases">
        <title>Azospirillum oleiclasticum sp. nov, a nitrogen-fixing and heavy crude oil-emulsifying bacterium isolated from the crude oil of Yumen Oilfield.</title>
        <authorList>
            <person name="Wu D."/>
            <person name="Cai M."/>
            <person name="Zhang X."/>
        </authorList>
    </citation>
    <scope>NUCLEOTIDE SEQUENCE [LARGE SCALE GENOMIC DNA]</scope>
    <source>
        <strain evidence="4 5">ROY-1-1-2</strain>
    </source>
</reference>
<dbReference type="Pfam" id="PF01979">
    <property type="entry name" value="Amidohydro_1"/>
    <property type="match status" value="1"/>
</dbReference>
<dbReference type="SUPFAM" id="SSF51556">
    <property type="entry name" value="Metallo-dependent hydrolases"/>
    <property type="match status" value="1"/>
</dbReference>
<evidence type="ECO:0000256" key="2">
    <source>
        <dbReference type="ARBA" id="ARBA00022801"/>
    </source>
</evidence>
<feature type="domain" description="Amidohydrolase-related" evidence="3">
    <location>
        <begin position="55"/>
        <end position="434"/>
    </location>
</feature>
<dbReference type="Gene3D" id="3.20.20.140">
    <property type="entry name" value="Metal-dependent hydrolases"/>
    <property type="match status" value="1"/>
</dbReference>
<gene>
    <name evidence="4" type="ORF">HND93_22835</name>
</gene>
<evidence type="ECO:0000313" key="5">
    <source>
        <dbReference type="Proteomes" id="UP000584642"/>
    </source>
</evidence>
<evidence type="ECO:0000313" key="4">
    <source>
        <dbReference type="EMBL" id="NYZ22556.1"/>
    </source>
</evidence>
<dbReference type="InterPro" id="IPR006680">
    <property type="entry name" value="Amidohydro-rel"/>
</dbReference>
<dbReference type="PANTHER" id="PTHR43794">
    <property type="entry name" value="AMINOHYDROLASE SSNA-RELATED"/>
    <property type="match status" value="1"/>
</dbReference>
<dbReference type="RefSeq" id="WP_211109824.1">
    <property type="nucleotide sequence ID" value="NZ_JABFDB010000019.1"/>
</dbReference>
<dbReference type="Gene3D" id="2.30.40.10">
    <property type="entry name" value="Urease, subunit C, domain 1"/>
    <property type="match status" value="1"/>
</dbReference>
<dbReference type="InterPro" id="IPR011059">
    <property type="entry name" value="Metal-dep_hydrolase_composite"/>
</dbReference>
<proteinExistence type="inferred from homology"/>
<dbReference type="InterPro" id="IPR050287">
    <property type="entry name" value="MTA/SAH_deaminase"/>
</dbReference>
<comment type="caution">
    <text evidence="4">The sequence shown here is derived from an EMBL/GenBank/DDBJ whole genome shotgun (WGS) entry which is preliminary data.</text>
</comment>